<evidence type="ECO:0000313" key="1">
    <source>
        <dbReference type="EMBL" id="TKD02201.1"/>
    </source>
</evidence>
<dbReference type="EMBL" id="SSMQ01000035">
    <property type="protein sequence ID" value="TKD02201.1"/>
    <property type="molecule type" value="Genomic_DNA"/>
</dbReference>
<keyword evidence="2" id="KW-1185">Reference proteome</keyword>
<comment type="caution">
    <text evidence="1">The sequence shown here is derived from an EMBL/GenBank/DDBJ whole genome shotgun (WGS) entry which is preliminary data.</text>
</comment>
<dbReference type="Pfam" id="PF03692">
    <property type="entry name" value="CxxCxxCC"/>
    <property type="match status" value="1"/>
</dbReference>
<organism evidence="1 2">
    <name type="scientific">Polyangium fumosum</name>
    <dbReference type="NCBI Taxonomy" id="889272"/>
    <lineage>
        <taxon>Bacteria</taxon>
        <taxon>Pseudomonadati</taxon>
        <taxon>Myxococcota</taxon>
        <taxon>Polyangia</taxon>
        <taxon>Polyangiales</taxon>
        <taxon>Polyangiaceae</taxon>
        <taxon>Polyangium</taxon>
    </lineage>
</organism>
<gene>
    <name evidence="1" type="ORF">E8A74_28910</name>
</gene>
<dbReference type="AlphaFoldDB" id="A0A4U1J4N2"/>
<dbReference type="InterPro" id="IPR005358">
    <property type="entry name" value="Puta_zinc/iron-chelating_dom"/>
</dbReference>
<dbReference type="OrthoDB" id="196483at2"/>
<proteinExistence type="predicted"/>
<accession>A0A4U1J4N2</accession>
<evidence type="ECO:0000313" key="2">
    <source>
        <dbReference type="Proteomes" id="UP000309215"/>
    </source>
</evidence>
<sequence>MPAPRLPDVPSDCLLCGTCCFSDLPEYVRVFGVDHDRMDDGARALTEFIGNRCYMRIEDGHCAALVPDPATRRFVCSIYPMRPDACRSLDRGTSACLGELSLKQERPLLALEAIVRKTR</sequence>
<protein>
    <submittedName>
        <fullName evidence="1">Zinc/iron-chelating domain-containing protein</fullName>
    </submittedName>
</protein>
<dbReference type="Proteomes" id="UP000309215">
    <property type="component" value="Unassembled WGS sequence"/>
</dbReference>
<reference evidence="1 2" key="1">
    <citation type="submission" date="2019-04" db="EMBL/GenBank/DDBJ databases">
        <authorList>
            <person name="Li Y."/>
            <person name="Wang J."/>
        </authorList>
    </citation>
    <scope>NUCLEOTIDE SEQUENCE [LARGE SCALE GENOMIC DNA]</scope>
    <source>
        <strain evidence="1 2">DSM 14668</strain>
    </source>
</reference>
<name>A0A4U1J4N2_9BACT</name>
<dbReference type="RefSeq" id="WP_136932324.1">
    <property type="nucleotide sequence ID" value="NZ_SSMQ01000035.1"/>
</dbReference>